<dbReference type="Proteomes" id="UP000233491">
    <property type="component" value="Unassembled WGS sequence"/>
</dbReference>
<organism evidence="8 9">
    <name type="scientific">Pleomorphomonas diazotrophica</name>
    <dbReference type="NCBI Taxonomy" id="1166257"/>
    <lineage>
        <taxon>Bacteria</taxon>
        <taxon>Pseudomonadati</taxon>
        <taxon>Pseudomonadota</taxon>
        <taxon>Alphaproteobacteria</taxon>
        <taxon>Hyphomicrobiales</taxon>
        <taxon>Pleomorphomonadaceae</taxon>
        <taxon>Pleomorphomonas</taxon>
    </lineage>
</organism>
<dbReference type="SMART" id="SM00283">
    <property type="entry name" value="MA"/>
    <property type="match status" value="1"/>
</dbReference>
<dbReference type="Gene3D" id="1.10.287.950">
    <property type="entry name" value="Methyl-accepting chemotaxis protein"/>
    <property type="match status" value="1"/>
</dbReference>
<evidence type="ECO:0000256" key="2">
    <source>
        <dbReference type="ARBA" id="ARBA00029447"/>
    </source>
</evidence>
<dbReference type="Pfam" id="PF00015">
    <property type="entry name" value="MCPsignal"/>
    <property type="match status" value="1"/>
</dbReference>
<dbReference type="AlphaFoldDB" id="A0A2N3LZP2"/>
<feature type="compositionally biased region" description="Low complexity" evidence="4">
    <location>
        <begin position="331"/>
        <end position="347"/>
    </location>
</feature>
<dbReference type="PANTHER" id="PTHR32089">
    <property type="entry name" value="METHYL-ACCEPTING CHEMOTAXIS PROTEIN MCPB"/>
    <property type="match status" value="1"/>
</dbReference>
<feature type="region of interest" description="Disordered" evidence="4">
    <location>
        <begin position="327"/>
        <end position="347"/>
    </location>
</feature>
<dbReference type="GO" id="GO:0004888">
    <property type="term" value="F:transmembrane signaling receptor activity"/>
    <property type="evidence" value="ECO:0007669"/>
    <property type="project" value="InterPro"/>
</dbReference>
<evidence type="ECO:0000256" key="1">
    <source>
        <dbReference type="ARBA" id="ARBA00023224"/>
    </source>
</evidence>
<feature type="transmembrane region" description="Helical" evidence="5">
    <location>
        <begin position="26"/>
        <end position="45"/>
    </location>
</feature>
<feature type="domain" description="HAMP" evidence="7">
    <location>
        <begin position="225"/>
        <end position="278"/>
    </location>
</feature>
<dbReference type="GO" id="GO:0006935">
    <property type="term" value="P:chemotaxis"/>
    <property type="evidence" value="ECO:0007669"/>
    <property type="project" value="InterPro"/>
</dbReference>
<dbReference type="InterPro" id="IPR004090">
    <property type="entry name" value="Chemotax_Me-accpt_rcpt"/>
</dbReference>
<evidence type="ECO:0000256" key="3">
    <source>
        <dbReference type="PROSITE-ProRule" id="PRU00284"/>
    </source>
</evidence>
<dbReference type="Pfam" id="PF00672">
    <property type="entry name" value="HAMP"/>
    <property type="match status" value="1"/>
</dbReference>
<protein>
    <recommendedName>
        <fullName evidence="10">Methyl-accepting chemotaxis protein</fullName>
    </recommendedName>
</protein>
<dbReference type="EMBL" id="PJNW01000002">
    <property type="protein sequence ID" value="PKR90086.1"/>
    <property type="molecule type" value="Genomic_DNA"/>
</dbReference>
<dbReference type="CDD" id="cd06225">
    <property type="entry name" value="HAMP"/>
    <property type="match status" value="1"/>
</dbReference>
<comment type="caution">
    <text evidence="8">The sequence shown here is derived from an EMBL/GenBank/DDBJ whole genome shotgun (WGS) entry which is preliminary data.</text>
</comment>
<dbReference type="PRINTS" id="PR00260">
    <property type="entry name" value="CHEMTRNSDUCR"/>
</dbReference>
<keyword evidence="5" id="KW-1133">Transmembrane helix</keyword>
<dbReference type="SUPFAM" id="SSF58104">
    <property type="entry name" value="Methyl-accepting chemotaxis protein (MCP) signaling domain"/>
    <property type="match status" value="1"/>
</dbReference>
<evidence type="ECO:0000313" key="8">
    <source>
        <dbReference type="EMBL" id="PKR90086.1"/>
    </source>
</evidence>
<evidence type="ECO:0000259" key="6">
    <source>
        <dbReference type="PROSITE" id="PS50111"/>
    </source>
</evidence>
<dbReference type="GO" id="GO:0016020">
    <property type="term" value="C:membrane"/>
    <property type="evidence" value="ECO:0007669"/>
    <property type="project" value="InterPro"/>
</dbReference>
<proteinExistence type="inferred from homology"/>
<dbReference type="PROSITE" id="PS50111">
    <property type="entry name" value="CHEMOTAXIS_TRANSDUC_2"/>
    <property type="match status" value="1"/>
</dbReference>
<dbReference type="InterPro" id="IPR003660">
    <property type="entry name" value="HAMP_dom"/>
</dbReference>
<keyword evidence="5" id="KW-0472">Membrane</keyword>
<accession>A0A2N3LZP2</accession>
<dbReference type="OrthoDB" id="3378718at2"/>
<evidence type="ECO:0000256" key="4">
    <source>
        <dbReference type="SAM" id="MobiDB-lite"/>
    </source>
</evidence>
<feature type="domain" description="Methyl-accepting transducer" evidence="6">
    <location>
        <begin position="312"/>
        <end position="548"/>
    </location>
</feature>
<keyword evidence="1 3" id="KW-0807">Transducer</keyword>
<comment type="similarity">
    <text evidence="2">Belongs to the methyl-accepting chemotaxis (MCP) protein family.</text>
</comment>
<feature type="transmembrane region" description="Helical" evidence="5">
    <location>
        <begin position="200"/>
        <end position="222"/>
    </location>
</feature>
<keyword evidence="5" id="KW-0812">Transmembrane</keyword>
<keyword evidence="9" id="KW-1185">Reference proteome</keyword>
<dbReference type="PROSITE" id="PS50885">
    <property type="entry name" value="HAMP"/>
    <property type="match status" value="1"/>
</dbReference>
<evidence type="ECO:0000256" key="5">
    <source>
        <dbReference type="SAM" id="Phobius"/>
    </source>
</evidence>
<dbReference type="SMART" id="SM00304">
    <property type="entry name" value="HAMP"/>
    <property type="match status" value="1"/>
</dbReference>
<dbReference type="GO" id="GO:0007165">
    <property type="term" value="P:signal transduction"/>
    <property type="evidence" value="ECO:0007669"/>
    <property type="project" value="UniProtKB-KW"/>
</dbReference>
<sequence>MQTKPYIGRMWEECMALKNLRISLKIAISLVSIIVFSLAAIFYAAESMMKLNAEQAQFIDRDAQSSLLGKDIEGAAYRLNTTLYRLITTFDSEQLDKLTAEVQNAEPEFRAAIEDIRARRADLSTDLDAVAAPLDELGPKIKEVIEAAKLMDSGHGREVISGEVEPRIDAMLQATAKLQSTIETQLVANRTALDAEAGSAVIVMVAMVAGGLMAGLLVALAISQRGIAAPIRRLSAAMSLYAKGEFSEVPQGTERKDEIGAMARALAVFRDSGIEAERLRAQQRDTEAARERDRQALLAELASDFEGTMGGVVEAVGKAAAQMNQGASSLQTATERTASTARSVSASSQVMSQNVQEVSAAAGQISSSIEDISRQVESAKGIAEEAGTQATQTAAIVGDLSQATHRIGEVVSLITSIADQTNLLALNATIEAARAGEAGKGFAVVAGEVKALAGQTAKATEEISGHISTVQDVTDRAVKAINRISTTIGEIKSVSVIMSASMQEQMAATQAIVQNVTYAASGAQEVSAGINGVAETAQTSGAAVATICDMSGELLGTVDRLKSKSSEFATRIRVG</sequence>
<evidence type="ECO:0000313" key="9">
    <source>
        <dbReference type="Proteomes" id="UP000233491"/>
    </source>
</evidence>
<reference evidence="8 9" key="1">
    <citation type="submission" date="2017-12" db="EMBL/GenBank/DDBJ databases">
        <title>Anaerobic carbon monoxide metabolism by Pleomorphomonas carboxyditropha sp. nov., a new mesophilic hydrogenogenic carboxidotroph.</title>
        <authorList>
            <person name="Esquivel-Elizondo S."/>
            <person name="Krajmalnik-Brown R."/>
        </authorList>
    </citation>
    <scope>NUCLEOTIDE SEQUENCE [LARGE SCALE GENOMIC DNA]</scope>
    <source>
        <strain evidence="8 9">R5-392</strain>
    </source>
</reference>
<dbReference type="InterPro" id="IPR004089">
    <property type="entry name" value="MCPsignal_dom"/>
</dbReference>
<name>A0A2N3LZP2_9HYPH</name>
<dbReference type="Gene3D" id="6.10.340.10">
    <property type="match status" value="1"/>
</dbReference>
<evidence type="ECO:0000259" key="7">
    <source>
        <dbReference type="PROSITE" id="PS50885"/>
    </source>
</evidence>
<dbReference type="PANTHER" id="PTHR32089:SF112">
    <property type="entry name" value="LYSOZYME-LIKE PROTEIN-RELATED"/>
    <property type="match status" value="1"/>
</dbReference>
<gene>
    <name evidence="8" type="ORF">CXZ10_01460</name>
</gene>
<evidence type="ECO:0008006" key="10">
    <source>
        <dbReference type="Google" id="ProtNLM"/>
    </source>
</evidence>